<dbReference type="InterPro" id="IPR015940">
    <property type="entry name" value="UBA"/>
</dbReference>
<dbReference type="InterPro" id="IPR039749">
    <property type="entry name" value="NUB1"/>
</dbReference>
<keyword evidence="4" id="KW-1185">Reference proteome</keyword>
<dbReference type="Pfam" id="PF00627">
    <property type="entry name" value="UBA"/>
    <property type="match status" value="2"/>
</dbReference>
<dbReference type="InterPro" id="IPR009060">
    <property type="entry name" value="UBA-like_sf"/>
</dbReference>
<dbReference type="CTD" id="51667"/>
<dbReference type="PROSITE" id="PS50030">
    <property type="entry name" value="UBA"/>
    <property type="match status" value="2"/>
</dbReference>
<dbReference type="AlphaFoldDB" id="A0A8C5DTK8"/>
<dbReference type="GO" id="GO:2000058">
    <property type="term" value="P:regulation of ubiquitin-dependent protein catabolic process"/>
    <property type="evidence" value="ECO:0007669"/>
    <property type="project" value="TreeGrafter"/>
</dbReference>
<dbReference type="Pfam" id="PF26285">
    <property type="entry name" value="SASH1_Homeodomain"/>
    <property type="match status" value="1"/>
</dbReference>
<sequence length="576" mass="65268">MVEQNTEAKLKFLLKKEKIQLWKPPYTDHQKEAGTQHLEALSQRFSLLLGLPVETVSVAMEMVRAQAVMRGKNNQTFRDTSEATLEILLPRGPQEVKKKNFLQTKLDITGQELVDRIMEQFGVKNIRLIVSGRTLCVDQRLDQQEVRNHSKLMVLMKSEEEEEMKNLQSVRRTQRGFEILSERDGSESDSTPILEIADQRGNLLKIPEQEKKSLILAMGLHVKGRTLMKKKKYDQALLHLLQADTHFSACGSTLLSSVDNPAVLQLDVVWCFWALESLSCLEDGRSRLQRAELCFHQSYGAQRERLLSIKGTSGREDVLYLRLFVLQSLLSYLDGNDAEAALLLTQAEALRHRLVPDSEKMALLMNLGFSEREARLALRDTGDVEEAAAHIHTHRQEREDVRLRERQMRKRKMKAISSLVELGFSRKDSFRAVEEAEGDADRAYSILCDSASVQNVNNNNCEISAEKIQQLLYLGFEPSSCEFALRLTDGDIHQATEILLEHQDLHQPSSSSSSSSLLGSPQGPSTSSSDDKEVVNEALEDLPHYEDDYLDVTLEEELQLINTIRAYLGQQAPPTQ</sequence>
<accession>A0A8C5DTK8</accession>
<name>A0A8C5DTK8_GOUWI</name>
<evidence type="ECO:0000256" key="1">
    <source>
        <dbReference type="SAM" id="MobiDB-lite"/>
    </source>
</evidence>
<dbReference type="InterPro" id="IPR058666">
    <property type="entry name" value="SASH1/NUB1_homeodomain"/>
</dbReference>
<proteinExistence type="predicted"/>
<feature type="domain" description="UBA" evidence="2">
    <location>
        <begin position="407"/>
        <end position="450"/>
    </location>
</feature>
<dbReference type="Gene3D" id="3.10.20.90">
    <property type="entry name" value="Phosphatidylinositol 3-kinase Catalytic Subunit, Chain A, domain 1"/>
    <property type="match status" value="1"/>
</dbReference>
<reference evidence="3" key="2">
    <citation type="submission" date="2025-08" db="UniProtKB">
        <authorList>
            <consortium name="Ensembl"/>
        </authorList>
    </citation>
    <scope>IDENTIFICATION</scope>
</reference>
<gene>
    <name evidence="3" type="primary">nub1</name>
</gene>
<dbReference type="Proteomes" id="UP000694680">
    <property type="component" value="Chromosome 20"/>
</dbReference>
<dbReference type="SMART" id="SM00165">
    <property type="entry name" value="UBA"/>
    <property type="match status" value="3"/>
</dbReference>
<organism evidence="3 4">
    <name type="scientific">Gouania willdenowi</name>
    <name type="common">Blunt-snouted clingfish</name>
    <name type="synonym">Lepadogaster willdenowi</name>
    <dbReference type="NCBI Taxonomy" id="441366"/>
    <lineage>
        <taxon>Eukaryota</taxon>
        <taxon>Metazoa</taxon>
        <taxon>Chordata</taxon>
        <taxon>Craniata</taxon>
        <taxon>Vertebrata</taxon>
        <taxon>Euteleostomi</taxon>
        <taxon>Actinopterygii</taxon>
        <taxon>Neopterygii</taxon>
        <taxon>Teleostei</taxon>
        <taxon>Neoteleostei</taxon>
        <taxon>Acanthomorphata</taxon>
        <taxon>Ovalentaria</taxon>
        <taxon>Blenniimorphae</taxon>
        <taxon>Blenniiformes</taxon>
        <taxon>Gobiesocoidei</taxon>
        <taxon>Gobiesocidae</taxon>
        <taxon>Gobiesocinae</taxon>
        <taxon>Gouania</taxon>
    </lineage>
</organism>
<protein>
    <recommendedName>
        <fullName evidence="2">UBA domain-containing protein</fullName>
    </recommendedName>
</protein>
<dbReference type="PANTHER" id="PTHR12948:SF3">
    <property type="entry name" value="NEDD8 ULTIMATE BUSTER 1"/>
    <property type="match status" value="1"/>
</dbReference>
<reference evidence="3" key="3">
    <citation type="submission" date="2025-09" db="UniProtKB">
        <authorList>
            <consortium name="Ensembl"/>
        </authorList>
    </citation>
    <scope>IDENTIFICATION</scope>
</reference>
<evidence type="ECO:0000313" key="3">
    <source>
        <dbReference type="Ensembl" id="ENSGWIP00000011391.1"/>
    </source>
</evidence>
<feature type="compositionally biased region" description="Basic and acidic residues" evidence="1">
    <location>
        <begin position="529"/>
        <end position="541"/>
    </location>
</feature>
<evidence type="ECO:0000313" key="4">
    <source>
        <dbReference type="Proteomes" id="UP000694680"/>
    </source>
</evidence>
<feature type="region of interest" description="Disordered" evidence="1">
    <location>
        <begin position="504"/>
        <end position="541"/>
    </location>
</feature>
<reference evidence="3" key="1">
    <citation type="submission" date="2020-06" db="EMBL/GenBank/DDBJ databases">
        <authorList>
            <consortium name="Wellcome Sanger Institute Data Sharing"/>
        </authorList>
    </citation>
    <scope>NUCLEOTIDE SEQUENCE [LARGE SCALE GENOMIC DNA]</scope>
</reference>
<dbReference type="Ensembl" id="ENSGWIT00000012690.1">
    <property type="protein sequence ID" value="ENSGWIP00000011391.1"/>
    <property type="gene ID" value="ENSGWIG00000006692.1"/>
</dbReference>
<feature type="domain" description="UBA" evidence="2">
    <location>
        <begin position="462"/>
        <end position="502"/>
    </location>
</feature>
<evidence type="ECO:0000259" key="2">
    <source>
        <dbReference type="PROSITE" id="PS50030"/>
    </source>
</evidence>
<dbReference type="GeneID" id="114454037"/>
<dbReference type="RefSeq" id="XP_028289914.1">
    <property type="nucleotide sequence ID" value="XM_028434113.1"/>
</dbReference>
<dbReference type="SUPFAM" id="SSF54236">
    <property type="entry name" value="Ubiquitin-like"/>
    <property type="match status" value="1"/>
</dbReference>
<dbReference type="InterPro" id="IPR041207">
    <property type="entry name" value="NUB1_ubiquitin-like_dom"/>
</dbReference>
<dbReference type="SUPFAM" id="SSF46934">
    <property type="entry name" value="UBA-like"/>
    <property type="match status" value="3"/>
</dbReference>
<dbReference type="InterPro" id="IPR029071">
    <property type="entry name" value="Ubiquitin-like_domsf"/>
</dbReference>
<dbReference type="PANTHER" id="PTHR12948">
    <property type="entry name" value="NEDD8 ULTIMATE BUSTER-1 BS4 PROTEIN"/>
    <property type="match status" value="1"/>
</dbReference>
<dbReference type="Pfam" id="PF18037">
    <property type="entry name" value="Ubiquitin_5"/>
    <property type="match status" value="1"/>
</dbReference>
<dbReference type="CDD" id="cd14291">
    <property type="entry name" value="UBA1_NUB1_like"/>
    <property type="match status" value="1"/>
</dbReference>
<dbReference type="Gene3D" id="1.10.8.10">
    <property type="entry name" value="DNA helicase RuvA subunit, C-terminal domain"/>
    <property type="match status" value="3"/>
</dbReference>
<feature type="compositionally biased region" description="Low complexity" evidence="1">
    <location>
        <begin position="507"/>
        <end position="528"/>
    </location>
</feature>